<protein>
    <submittedName>
        <fullName evidence="1">Transcriptional antiterminator, Rof</fullName>
    </submittedName>
</protein>
<dbReference type="InterPro" id="IPR038626">
    <property type="entry name" value="Rof-like_sf"/>
</dbReference>
<dbReference type="SUPFAM" id="SSF101744">
    <property type="entry name" value="Rof/RNase P subunit-like"/>
    <property type="match status" value="1"/>
</dbReference>
<evidence type="ECO:0000313" key="1">
    <source>
        <dbReference type="EMBL" id="AQS38374.1"/>
    </source>
</evidence>
<proteinExistence type="predicted"/>
<dbReference type="Pfam" id="PF07073">
    <property type="entry name" value="ROF"/>
    <property type="match status" value="1"/>
</dbReference>
<dbReference type="OrthoDB" id="5344363at2"/>
<dbReference type="InterPro" id="IPR009778">
    <property type="entry name" value="ROF"/>
</dbReference>
<dbReference type="STRING" id="225848.Sps_03232"/>
<gene>
    <name evidence="1" type="ORF">Sps_03232</name>
</gene>
<dbReference type="Gene3D" id="2.30.30.400">
    <property type="entry name" value="Rof-like"/>
    <property type="match status" value="1"/>
</dbReference>
<dbReference type="KEGG" id="spsw:Sps_03232"/>
<accession>A0A1S6HSB5</accession>
<dbReference type="Proteomes" id="UP000189545">
    <property type="component" value="Chromosome"/>
</dbReference>
<dbReference type="RefSeq" id="WP_077753428.1">
    <property type="nucleotide sequence ID" value="NZ_CP014782.1"/>
</dbReference>
<dbReference type="InterPro" id="IPR023534">
    <property type="entry name" value="Rof/RNase_P-like"/>
</dbReference>
<evidence type="ECO:0000313" key="2">
    <source>
        <dbReference type="Proteomes" id="UP000189545"/>
    </source>
</evidence>
<reference evidence="1 2" key="1">
    <citation type="submission" date="2016-03" db="EMBL/GenBank/DDBJ databases">
        <title>Complete genome sequence of Shewanella psychrophila WP2, a deep sea bacterium isolated from west Pacific sediment.</title>
        <authorList>
            <person name="Xu G."/>
            <person name="Jian H."/>
        </authorList>
    </citation>
    <scope>NUCLEOTIDE SEQUENCE [LARGE SCALE GENOMIC DNA]</scope>
    <source>
        <strain evidence="1 2">WP2</strain>
    </source>
</reference>
<keyword evidence="2" id="KW-1185">Reference proteome</keyword>
<name>A0A1S6HSB5_9GAMM</name>
<sequence>MSTYKILDCGIHDHLELACIRSYPLSLELKDQKSVTGTPLNIETRQDKSEYLILQQELETISIRLDQIIAFTPLTQNASFGRIIVK</sequence>
<organism evidence="1 2">
    <name type="scientific">Shewanella psychrophila</name>
    <dbReference type="NCBI Taxonomy" id="225848"/>
    <lineage>
        <taxon>Bacteria</taxon>
        <taxon>Pseudomonadati</taxon>
        <taxon>Pseudomonadota</taxon>
        <taxon>Gammaproteobacteria</taxon>
        <taxon>Alteromonadales</taxon>
        <taxon>Shewanellaceae</taxon>
        <taxon>Shewanella</taxon>
    </lineage>
</organism>
<dbReference type="AlphaFoldDB" id="A0A1S6HSB5"/>
<dbReference type="EMBL" id="CP014782">
    <property type="protein sequence ID" value="AQS38374.1"/>
    <property type="molecule type" value="Genomic_DNA"/>
</dbReference>